<feature type="transmembrane region" description="Helical" evidence="11">
    <location>
        <begin position="78"/>
        <end position="97"/>
    </location>
</feature>
<name>B9SQZ9_RICCO</name>
<comment type="subcellular location">
    <subcellularLocation>
        <location evidence="1">Endomembrane system</location>
        <topology evidence="1">Multi-pass membrane protein</topology>
    </subcellularLocation>
</comment>
<keyword evidence="7 11" id="KW-1133">Transmembrane helix</keyword>
<dbReference type="GO" id="GO:0015171">
    <property type="term" value="F:amino acid transmembrane transporter activity"/>
    <property type="evidence" value="ECO:0000318"/>
    <property type="project" value="GO_Central"/>
</dbReference>
<dbReference type="GO" id="GO:0009734">
    <property type="term" value="P:auxin-activated signaling pathway"/>
    <property type="evidence" value="ECO:0007669"/>
    <property type="project" value="UniProtKB-KW"/>
</dbReference>
<evidence type="ECO:0000256" key="2">
    <source>
        <dbReference type="ARBA" id="ARBA00005590"/>
    </source>
</evidence>
<protein>
    <submittedName>
        <fullName evidence="13">Amino acid transporter, putative</fullName>
    </submittedName>
</protein>
<feature type="transmembrane region" description="Helical" evidence="11">
    <location>
        <begin position="306"/>
        <end position="329"/>
    </location>
</feature>
<feature type="transmembrane region" description="Helical" evidence="11">
    <location>
        <begin position="456"/>
        <end position="482"/>
    </location>
</feature>
<dbReference type="AlphaFoldDB" id="B9SQZ9"/>
<feature type="transmembrane region" description="Helical" evidence="11">
    <location>
        <begin position="192"/>
        <end position="210"/>
    </location>
</feature>
<comment type="similarity">
    <text evidence="2">Belongs to the amino acid/polyamine transporter 2 family. Amino acid/auxin permease (AAAP) (TC 2.A.18.1) subfamily.</text>
</comment>
<evidence type="ECO:0000256" key="7">
    <source>
        <dbReference type="ARBA" id="ARBA00022989"/>
    </source>
</evidence>
<feature type="transmembrane region" description="Helical" evidence="11">
    <location>
        <begin position="357"/>
        <end position="379"/>
    </location>
</feature>
<dbReference type="InterPro" id="IPR013057">
    <property type="entry name" value="AA_transpt_TM"/>
</dbReference>
<feature type="transmembrane region" description="Helical" evidence="11">
    <location>
        <begin position="103"/>
        <end position="124"/>
    </location>
</feature>
<dbReference type="PANTHER" id="PTHR48017">
    <property type="entry name" value="OS05G0424000 PROTEIN-RELATED"/>
    <property type="match status" value="1"/>
</dbReference>
<organism evidence="13 14">
    <name type="scientific">Ricinus communis</name>
    <name type="common">Castor bean</name>
    <dbReference type="NCBI Taxonomy" id="3988"/>
    <lineage>
        <taxon>Eukaryota</taxon>
        <taxon>Viridiplantae</taxon>
        <taxon>Streptophyta</taxon>
        <taxon>Embryophyta</taxon>
        <taxon>Tracheophyta</taxon>
        <taxon>Spermatophyta</taxon>
        <taxon>Magnoliopsida</taxon>
        <taxon>eudicotyledons</taxon>
        <taxon>Gunneridae</taxon>
        <taxon>Pentapetalae</taxon>
        <taxon>rosids</taxon>
        <taxon>fabids</taxon>
        <taxon>Malpighiales</taxon>
        <taxon>Euphorbiaceae</taxon>
        <taxon>Acalyphoideae</taxon>
        <taxon>Acalypheae</taxon>
        <taxon>Ricinus</taxon>
    </lineage>
</organism>
<dbReference type="GO" id="GO:0012505">
    <property type="term" value="C:endomembrane system"/>
    <property type="evidence" value="ECO:0007669"/>
    <property type="project" value="UniProtKB-SubCell"/>
</dbReference>
<keyword evidence="8 11" id="KW-0472">Membrane</keyword>
<dbReference type="KEGG" id="rcu:8265942"/>
<keyword evidence="5" id="KW-0769">Symport</keyword>
<keyword evidence="14" id="KW-1185">Reference proteome</keyword>
<evidence type="ECO:0000256" key="8">
    <source>
        <dbReference type="ARBA" id="ARBA00023136"/>
    </source>
</evidence>
<evidence type="ECO:0000256" key="9">
    <source>
        <dbReference type="ARBA" id="ARBA00023294"/>
    </source>
</evidence>
<evidence type="ECO:0000256" key="3">
    <source>
        <dbReference type="ARBA" id="ARBA00022448"/>
    </source>
</evidence>
<accession>B9SQZ9</accession>
<feature type="transmembrane region" description="Helical" evidence="11">
    <location>
        <begin position="400"/>
        <end position="417"/>
    </location>
</feature>
<dbReference type="GO" id="GO:0015293">
    <property type="term" value="F:symporter activity"/>
    <property type="evidence" value="ECO:0007669"/>
    <property type="project" value="UniProtKB-KW"/>
</dbReference>
<gene>
    <name evidence="13" type="ORF">RCOM_0615560</name>
</gene>
<evidence type="ECO:0000256" key="5">
    <source>
        <dbReference type="ARBA" id="ARBA00022847"/>
    </source>
</evidence>
<sequence>MGEMVEEVPLHSHGVNYVPSPSPLSSLHVITIAAGGSMRETPTSTDNNHDNISHAEANPQDAWLPVTESRNGNTCTSIFHLLSSGIGFQALLLPVAFSTLGWSWGIICLSLAFGWQLYTIWLLLHLHEHVPGTRYSRYLQLSVVAFGPKIGKVLAIFPVMYLSGGTCVVLIITGSKIMELLFETIHNSESKSLAGTGWFFVFTCLAIILAQRPNLNSIAGISLIAAITAFGYYTLIWVSTVSKDRPTGTSHSPLQAGRFDMARLSDILIALGIIMLSFRGHNLILEIQGTLPSSSKHPSYKPMWRAVLISYILIAMCLFPLVIVGFWAYGNKLPKKIGSMSMFLQFYSQNALKSIKITLHSLVLANCLSSFQIYAVPVFDNLELRYTSIKNKRCSRRIRTALRLFFGGLAFFVAVAFPFLPSLAAIIGGMALPLTFVYPCFMWISIKKPDKVSPMWWFNLGLGCLGLVLSVLLVIAAVWNLATKGLHANFFRP</sequence>
<feature type="transmembrane region" description="Helical" evidence="11">
    <location>
        <begin position="267"/>
        <end position="285"/>
    </location>
</feature>
<dbReference type="GO" id="GO:0016020">
    <property type="term" value="C:membrane"/>
    <property type="evidence" value="ECO:0000318"/>
    <property type="project" value="GO_Central"/>
</dbReference>
<dbReference type="eggNOG" id="KOG1303">
    <property type="taxonomic scope" value="Eukaryota"/>
</dbReference>
<dbReference type="EMBL" id="EQ974092">
    <property type="protein sequence ID" value="EEF33960.1"/>
    <property type="molecule type" value="Genomic_DNA"/>
</dbReference>
<evidence type="ECO:0000256" key="11">
    <source>
        <dbReference type="SAM" id="Phobius"/>
    </source>
</evidence>
<keyword evidence="3" id="KW-0813">Transport</keyword>
<evidence type="ECO:0000256" key="10">
    <source>
        <dbReference type="ARBA" id="ARBA00045588"/>
    </source>
</evidence>
<evidence type="ECO:0000259" key="12">
    <source>
        <dbReference type="Pfam" id="PF01490"/>
    </source>
</evidence>
<comment type="function">
    <text evidence="10">Carrier protein involved in proton-driven auxin influx. Mediates the formation of auxin gradient from developing leaves (site of auxin biosynthesis) to tips by contributing to the loading of auxin in vascular tissues and facilitating acropetal (base to tip) auxin transport within inner tissues of the root apex, and basipetal (tip to base) auxin transport within outer tissues of the root apex. May be involved in lateral roots and nodules formation.</text>
</comment>
<proteinExistence type="inferred from homology"/>
<evidence type="ECO:0000256" key="6">
    <source>
        <dbReference type="ARBA" id="ARBA00022970"/>
    </source>
</evidence>
<dbReference type="OrthoDB" id="40134at2759"/>
<feature type="transmembrane region" description="Helical" evidence="11">
    <location>
        <begin position="153"/>
        <end position="172"/>
    </location>
</feature>
<keyword evidence="4 11" id="KW-0812">Transmembrane</keyword>
<dbReference type="GO" id="GO:0003333">
    <property type="term" value="P:amino acid transmembrane transport"/>
    <property type="evidence" value="ECO:0000318"/>
    <property type="project" value="GO_Central"/>
</dbReference>
<evidence type="ECO:0000313" key="14">
    <source>
        <dbReference type="Proteomes" id="UP000008311"/>
    </source>
</evidence>
<feature type="transmembrane region" description="Helical" evidence="11">
    <location>
        <begin position="217"/>
        <end position="238"/>
    </location>
</feature>
<keyword evidence="9" id="KW-0927">Auxin signaling pathway</keyword>
<reference evidence="14" key="1">
    <citation type="journal article" date="2010" name="Nat. Biotechnol.">
        <title>Draft genome sequence of the oilseed species Ricinus communis.</title>
        <authorList>
            <person name="Chan A.P."/>
            <person name="Crabtree J."/>
            <person name="Zhao Q."/>
            <person name="Lorenzi H."/>
            <person name="Orvis J."/>
            <person name="Puiu D."/>
            <person name="Melake-Berhan A."/>
            <person name="Jones K.M."/>
            <person name="Redman J."/>
            <person name="Chen G."/>
            <person name="Cahoon E.B."/>
            <person name="Gedil M."/>
            <person name="Stanke M."/>
            <person name="Haas B.J."/>
            <person name="Wortman J.R."/>
            <person name="Fraser-Liggett C.M."/>
            <person name="Ravel J."/>
            <person name="Rabinowicz P.D."/>
        </authorList>
    </citation>
    <scope>NUCLEOTIDE SEQUENCE [LARGE SCALE GENOMIC DNA]</scope>
    <source>
        <strain evidence="14">cv. Hale</strain>
    </source>
</reference>
<dbReference type="InParanoid" id="B9SQZ9"/>
<dbReference type="Proteomes" id="UP000008311">
    <property type="component" value="Unassembled WGS sequence"/>
</dbReference>
<evidence type="ECO:0000313" key="13">
    <source>
        <dbReference type="EMBL" id="EEF33960.1"/>
    </source>
</evidence>
<dbReference type="STRING" id="3988.B9SQZ9"/>
<evidence type="ECO:0000256" key="1">
    <source>
        <dbReference type="ARBA" id="ARBA00004127"/>
    </source>
</evidence>
<feature type="transmembrane region" description="Helical" evidence="11">
    <location>
        <begin position="423"/>
        <end position="444"/>
    </location>
</feature>
<feature type="domain" description="Amino acid transporter transmembrane" evidence="12">
    <location>
        <begin position="71"/>
        <end position="480"/>
    </location>
</feature>
<evidence type="ECO:0000256" key="4">
    <source>
        <dbReference type="ARBA" id="ARBA00022692"/>
    </source>
</evidence>
<dbReference type="Pfam" id="PF01490">
    <property type="entry name" value="Aa_trans"/>
    <property type="match status" value="1"/>
</dbReference>
<keyword evidence="6" id="KW-0029">Amino-acid transport</keyword>